<evidence type="ECO:0000256" key="6">
    <source>
        <dbReference type="ARBA" id="ARBA00023157"/>
    </source>
</evidence>
<proteinExistence type="inferred from homology"/>
<dbReference type="GO" id="GO:0003993">
    <property type="term" value="F:acid phosphatase activity"/>
    <property type="evidence" value="ECO:0007669"/>
    <property type="project" value="UniProtKB-EC"/>
</dbReference>
<evidence type="ECO:0000313" key="9">
    <source>
        <dbReference type="EMBL" id="CAD7429146.1"/>
    </source>
</evidence>
<gene>
    <name evidence="9" type="ORF">TMSB3V08_LOCUS5931</name>
</gene>
<evidence type="ECO:0000256" key="5">
    <source>
        <dbReference type="ARBA" id="ARBA00022801"/>
    </source>
</evidence>
<reference evidence="9" key="1">
    <citation type="submission" date="2020-11" db="EMBL/GenBank/DDBJ databases">
        <authorList>
            <person name="Tran Van P."/>
        </authorList>
    </citation>
    <scope>NUCLEOTIDE SEQUENCE</scope>
</reference>
<keyword evidence="5" id="KW-0378">Hydrolase</keyword>
<keyword evidence="7" id="KW-0325">Glycoprotein</keyword>
<dbReference type="PANTHER" id="PTHR11567:SF211">
    <property type="entry name" value="PROSTATIC ACID PHOSPHATASE"/>
    <property type="match status" value="1"/>
</dbReference>
<sequence length="678" mass="78023">MIRSQQQQIPEPTYNIIPDLAKTLPHFDGDVKQKHYATTAHVSQLKSWGNKDKIDDGEPLSDNSEDHRSNGSELKTTKPDRSPVAFSDHFDNVEIQGIHKSQSEYIETLVISVGKALDVDISQADIDNCHRLRSPAGQEYPATIVCKFVWCTTKEDLLRNRKVKVYFCGVALTQALDSCIGNHVTKCRSVRIVANDTYAVFSRSLPPWIPRLPAMHCSRSVGCGTNRCDEELPEEDTDLSDVEKHQLSMKYDIVLEEDIWSHLQPTLLHCQRKDKDRPLCHSRTLSGFIREKIAKGLRSKAPIALRRDLADRLMGDEDFEPSHLPKLHILHQMISQRHDIPAIERWLTDWQRKGAKKPDVVVTDFSLALIGTVTRAFTNFSSTNDYFPLVWRYLLRTFDTRRAHWGFSVVHSVSERSLDCRTTLYRHGDRTPLDPYPNDPFRNTSLWPVGWGQLTPVRRYHHISPLKIETVYGFPRRWLLRAGVDDLREEPSKTAQDMNTCNFGMWMDWLIAHNLIPIMSHHGGHWFKECTDSWLLSGTFLFFVNFLVTCKTLLDSPMHSRTALYIRVFIGQHLKSSLNAEGAKQQYLLGKWLRQRYIDFLPAKYDAAYIHIRSTDVDRTLMSAESNLAGLYPPVSNQQISKELKWQPIPIHTIPESLDYRVIYMCETVFSALVTMKG</sequence>
<feature type="compositionally biased region" description="Basic and acidic residues" evidence="8">
    <location>
        <begin position="64"/>
        <end position="81"/>
    </location>
</feature>
<dbReference type="SUPFAM" id="SSF53254">
    <property type="entry name" value="Phosphoglycerate mutase-like"/>
    <property type="match status" value="2"/>
</dbReference>
<evidence type="ECO:0000256" key="1">
    <source>
        <dbReference type="ARBA" id="ARBA00000032"/>
    </source>
</evidence>
<dbReference type="Pfam" id="PF00328">
    <property type="entry name" value="His_Phos_2"/>
    <property type="match status" value="1"/>
</dbReference>
<dbReference type="EMBL" id="OB793980">
    <property type="protein sequence ID" value="CAD7429146.1"/>
    <property type="molecule type" value="Genomic_DNA"/>
</dbReference>
<dbReference type="InterPro" id="IPR000560">
    <property type="entry name" value="His_Pase_clade-2"/>
</dbReference>
<comment type="catalytic activity">
    <reaction evidence="1">
        <text>a phosphate monoester + H2O = an alcohol + phosphate</text>
        <dbReference type="Rhea" id="RHEA:15017"/>
        <dbReference type="ChEBI" id="CHEBI:15377"/>
        <dbReference type="ChEBI" id="CHEBI:30879"/>
        <dbReference type="ChEBI" id="CHEBI:43474"/>
        <dbReference type="ChEBI" id="CHEBI:67140"/>
        <dbReference type="EC" id="3.1.3.2"/>
    </reaction>
</comment>
<protein>
    <recommendedName>
        <fullName evidence="3">acid phosphatase</fullName>
        <ecNumber evidence="3">3.1.3.2</ecNumber>
    </recommendedName>
</protein>
<keyword evidence="6" id="KW-1015">Disulfide bond</keyword>
<comment type="similarity">
    <text evidence="2">Belongs to the histidine acid phosphatase family.</text>
</comment>
<evidence type="ECO:0000256" key="8">
    <source>
        <dbReference type="SAM" id="MobiDB-lite"/>
    </source>
</evidence>
<dbReference type="AlphaFoldDB" id="A0A7R9HNY1"/>
<dbReference type="PANTHER" id="PTHR11567">
    <property type="entry name" value="ACID PHOSPHATASE-RELATED"/>
    <property type="match status" value="1"/>
</dbReference>
<evidence type="ECO:0000256" key="7">
    <source>
        <dbReference type="ARBA" id="ARBA00023180"/>
    </source>
</evidence>
<keyword evidence="4" id="KW-0732">Signal</keyword>
<dbReference type="InterPro" id="IPR050645">
    <property type="entry name" value="Histidine_acid_phosphatase"/>
</dbReference>
<dbReference type="InterPro" id="IPR029033">
    <property type="entry name" value="His_PPase_superfam"/>
</dbReference>
<organism evidence="9">
    <name type="scientific">Timema monikensis</name>
    <dbReference type="NCBI Taxonomy" id="170555"/>
    <lineage>
        <taxon>Eukaryota</taxon>
        <taxon>Metazoa</taxon>
        <taxon>Ecdysozoa</taxon>
        <taxon>Arthropoda</taxon>
        <taxon>Hexapoda</taxon>
        <taxon>Insecta</taxon>
        <taxon>Pterygota</taxon>
        <taxon>Neoptera</taxon>
        <taxon>Polyneoptera</taxon>
        <taxon>Phasmatodea</taxon>
        <taxon>Timematodea</taxon>
        <taxon>Timematoidea</taxon>
        <taxon>Timematidae</taxon>
        <taxon>Timema</taxon>
    </lineage>
</organism>
<feature type="region of interest" description="Disordered" evidence="8">
    <location>
        <begin position="49"/>
        <end position="85"/>
    </location>
</feature>
<dbReference type="EC" id="3.1.3.2" evidence="3"/>
<evidence type="ECO:0000256" key="3">
    <source>
        <dbReference type="ARBA" id="ARBA00012646"/>
    </source>
</evidence>
<dbReference type="Gene3D" id="3.40.50.1240">
    <property type="entry name" value="Phosphoglycerate mutase-like"/>
    <property type="match status" value="1"/>
</dbReference>
<dbReference type="CDD" id="cd07061">
    <property type="entry name" value="HP_HAP_like"/>
    <property type="match status" value="1"/>
</dbReference>
<evidence type="ECO:0000256" key="2">
    <source>
        <dbReference type="ARBA" id="ARBA00005375"/>
    </source>
</evidence>
<name>A0A7R9HNY1_9NEOP</name>
<accession>A0A7R9HNY1</accession>
<evidence type="ECO:0000256" key="4">
    <source>
        <dbReference type="ARBA" id="ARBA00022729"/>
    </source>
</evidence>